<dbReference type="Gene3D" id="3.40.50.300">
    <property type="entry name" value="P-loop containing nucleotide triphosphate hydrolases"/>
    <property type="match status" value="2"/>
</dbReference>
<dbReference type="AlphaFoldDB" id="A0A3A4ZKT5"/>
<dbReference type="Pfam" id="PF26449">
    <property type="entry name" value="DUF8128"/>
    <property type="match status" value="1"/>
</dbReference>
<feature type="region of interest" description="Disordered" evidence="1">
    <location>
        <begin position="832"/>
        <end position="856"/>
    </location>
</feature>
<dbReference type="SUPFAM" id="SSF52540">
    <property type="entry name" value="P-loop containing nucleoside triphosphate hydrolases"/>
    <property type="match status" value="1"/>
</dbReference>
<evidence type="ECO:0000259" key="4">
    <source>
        <dbReference type="Pfam" id="PF26449"/>
    </source>
</evidence>
<dbReference type="GO" id="GO:0005524">
    <property type="term" value="F:ATP binding"/>
    <property type="evidence" value="ECO:0007669"/>
    <property type="project" value="UniProtKB-KW"/>
</dbReference>
<dbReference type="InterPro" id="IPR027417">
    <property type="entry name" value="P-loop_NTPase"/>
</dbReference>
<feature type="domain" description="Helicase HerA central" evidence="3">
    <location>
        <begin position="395"/>
        <end position="636"/>
    </location>
</feature>
<feature type="domain" description="DUF8128" evidence="4">
    <location>
        <begin position="60"/>
        <end position="375"/>
    </location>
</feature>
<organism evidence="5 6">
    <name type="scientific">candidate division WWE3 bacterium</name>
    <dbReference type="NCBI Taxonomy" id="2053526"/>
    <lineage>
        <taxon>Bacteria</taxon>
        <taxon>Katanobacteria</taxon>
    </lineage>
</organism>
<keyword evidence="5" id="KW-0547">Nucleotide-binding</keyword>
<reference evidence="5 6" key="1">
    <citation type="journal article" date="2017" name="ISME J.">
        <title>Energy and carbon metabolisms in a deep terrestrial subsurface fluid microbial community.</title>
        <authorList>
            <person name="Momper L."/>
            <person name="Jungbluth S.P."/>
            <person name="Lee M.D."/>
            <person name="Amend J.P."/>
        </authorList>
    </citation>
    <scope>NUCLEOTIDE SEQUENCE [LARGE SCALE GENOMIC DNA]</scope>
    <source>
        <strain evidence="5">SURF_46</strain>
    </source>
</reference>
<dbReference type="EMBL" id="QZJF01000013">
    <property type="protein sequence ID" value="RJR27310.1"/>
    <property type="molecule type" value="Genomic_DNA"/>
</dbReference>
<keyword evidence="5" id="KW-0067">ATP-binding</keyword>
<dbReference type="InterPro" id="IPR008571">
    <property type="entry name" value="HerA-like"/>
</dbReference>
<keyword evidence="2" id="KW-1133">Transmembrane helix</keyword>
<accession>A0A3A4ZKT5</accession>
<evidence type="ECO:0000259" key="3">
    <source>
        <dbReference type="Pfam" id="PF01935"/>
    </source>
</evidence>
<keyword evidence="2" id="KW-0472">Membrane</keyword>
<comment type="caution">
    <text evidence="5">The sequence shown here is derived from an EMBL/GenBank/DDBJ whole genome shotgun (WGS) entry which is preliminary data.</text>
</comment>
<dbReference type="PANTHER" id="PTHR42957">
    <property type="entry name" value="HELICASE MJ1565-RELATED"/>
    <property type="match status" value="1"/>
</dbReference>
<sequence>MSINYVLIFLGVFIVFLIFLYIRLRKMSGNNTPANMENMELLEIQVSRNQDPSKEVQISPLAAENMFSAIHGLLRDDPDIQEHFSFEIASSGKDGIRFYVAVPSHTLKFIEGQIYAHYPGAQLKVVQDYASKFSEEEKVYEFVSVYLTRPDYFPIKSFRDIETDTLSSFTSAISSISEDEEIWIQLQIRPIADVWQKEGQDYVKAVRAGEDVNGKSGNSAISGILGLAVKEGVQITTDVFAGALSYKARNFDETKGIAAKVPDIKISAMEELELRSIENKLSRMGYMVQFRVMSSGGTKERVESHLRAVLATLKQFSSASLNSFTSVLESNKKEILENYKIRRFEPEKAYVLNTEELGTVYHLPTSHIETPNISWVYSRKSEPPSNLPTQDCNYIGHTTYRNKKVLFGLDNGDDRLRHMYLIGKSGTGKSTLLETMISQDIANGAGVGVLDPHGETIDRVLDRIPDHRIKDVVYFDPSDTSKPLGLNLLEMSDPSEKNLMASGLVSAIKQHFDYSWGPRLEYLLNYAILTLLEVPGTTMLGITRLMDDPNYQKYILHQIKDPLVIRFWEREFKEMKGNQKLVTEAIAPIQNKVNRFLASTTIRNILGQKKSTLDLWDAMNSGKIILMNLSKGKIGADNANLLGALLVSRLQFFALQRARIPYEKRRPFYLYVDEFQNFATGSFEEILSESRKYKLGLYLTHQFTAQLPEPLLKAVFGNVGTIATFSLGAPDAKALASEFAPYFDSEDIISLERFYVYIKLMINGMTSLPFSARILVPWEEDNFIVPKTSNREKVIQYSRETYGVDQSYVENKINKWLETQFDKGMAIAQEIRNKSETPEASPAEVPLPADDKEDIN</sequence>
<dbReference type="CDD" id="cd01127">
    <property type="entry name" value="TrwB_TraG_TraD_VirD4"/>
    <property type="match status" value="1"/>
</dbReference>
<protein>
    <submittedName>
        <fullName evidence="5">ATP-binding protein</fullName>
    </submittedName>
</protein>
<keyword evidence="2" id="KW-0812">Transmembrane</keyword>
<evidence type="ECO:0000256" key="1">
    <source>
        <dbReference type="SAM" id="MobiDB-lite"/>
    </source>
</evidence>
<dbReference type="InterPro" id="IPR058441">
    <property type="entry name" value="DUF8128"/>
</dbReference>
<dbReference type="Pfam" id="PF01935">
    <property type="entry name" value="DUF87"/>
    <property type="match status" value="1"/>
</dbReference>
<dbReference type="Proteomes" id="UP000265540">
    <property type="component" value="Unassembled WGS sequence"/>
</dbReference>
<gene>
    <name evidence="5" type="ORF">C4561_02675</name>
</gene>
<evidence type="ECO:0000256" key="2">
    <source>
        <dbReference type="SAM" id="Phobius"/>
    </source>
</evidence>
<evidence type="ECO:0000313" key="6">
    <source>
        <dbReference type="Proteomes" id="UP000265540"/>
    </source>
</evidence>
<dbReference type="InterPro" id="IPR002789">
    <property type="entry name" value="HerA_central"/>
</dbReference>
<name>A0A3A4ZKT5_UNCKA</name>
<evidence type="ECO:0000313" key="5">
    <source>
        <dbReference type="EMBL" id="RJR27310.1"/>
    </source>
</evidence>
<feature type="transmembrane region" description="Helical" evidence="2">
    <location>
        <begin position="6"/>
        <end position="24"/>
    </location>
</feature>
<proteinExistence type="predicted"/>
<dbReference type="PANTHER" id="PTHR42957:SF1">
    <property type="entry name" value="HELICASE MJ1565-RELATED"/>
    <property type="match status" value="1"/>
</dbReference>